<organism evidence="1 2">
    <name type="scientific">Hesseltinella vesiculosa</name>
    <dbReference type="NCBI Taxonomy" id="101127"/>
    <lineage>
        <taxon>Eukaryota</taxon>
        <taxon>Fungi</taxon>
        <taxon>Fungi incertae sedis</taxon>
        <taxon>Mucoromycota</taxon>
        <taxon>Mucoromycotina</taxon>
        <taxon>Mucoromycetes</taxon>
        <taxon>Mucorales</taxon>
        <taxon>Cunninghamellaceae</taxon>
        <taxon>Hesseltinella</taxon>
    </lineage>
</organism>
<dbReference type="AlphaFoldDB" id="A0A1X2GFA7"/>
<proteinExistence type="predicted"/>
<dbReference type="OrthoDB" id="10475677at2759"/>
<evidence type="ECO:0000313" key="2">
    <source>
        <dbReference type="Proteomes" id="UP000242146"/>
    </source>
</evidence>
<dbReference type="Proteomes" id="UP000242146">
    <property type="component" value="Unassembled WGS sequence"/>
</dbReference>
<accession>A0A1X2GFA7</accession>
<sequence>MTFTPSNQTIHDILFKLIPEQEQRLSLLCDSPKDAIVDRKRKAPLDDVTAAVEQGLSRHRPPGFPAFNLEQILLELDLHFKYIQTRKVIQHGVKLGEECGLKLLDEINTYINTGNIEGPEALAHIVKIRYLLRNILCIYATYWQVCKELFQAKNNLLEN</sequence>
<keyword evidence="2" id="KW-1185">Reference proteome</keyword>
<gene>
    <name evidence="1" type="ORF">DM01DRAFT_1408367</name>
</gene>
<protein>
    <submittedName>
        <fullName evidence="1">Uncharacterized protein</fullName>
    </submittedName>
</protein>
<dbReference type="EMBL" id="MCGT01000019">
    <property type="protein sequence ID" value="ORX51886.1"/>
    <property type="molecule type" value="Genomic_DNA"/>
</dbReference>
<comment type="caution">
    <text evidence="1">The sequence shown here is derived from an EMBL/GenBank/DDBJ whole genome shotgun (WGS) entry which is preliminary data.</text>
</comment>
<reference evidence="1 2" key="1">
    <citation type="submission" date="2016-07" db="EMBL/GenBank/DDBJ databases">
        <title>Pervasive Adenine N6-methylation of Active Genes in Fungi.</title>
        <authorList>
            <consortium name="DOE Joint Genome Institute"/>
            <person name="Mondo S.J."/>
            <person name="Dannebaum R.O."/>
            <person name="Kuo R.C."/>
            <person name="Labutti K."/>
            <person name="Haridas S."/>
            <person name="Kuo A."/>
            <person name="Salamov A."/>
            <person name="Ahrendt S.R."/>
            <person name="Lipzen A."/>
            <person name="Sullivan W."/>
            <person name="Andreopoulos W.B."/>
            <person name="Clum A."/>
            <person name="Lindquist E."/>
            <person name="Daum C."/>
            <person name="Ramamoorthy G.K."/>
            <person name="Gryganskyi A."/>
            <person name="Culley D."/>
            <person name="Magnuson J.K."/>
            <person name="James T.Y."/>
            <person name="O'Malley M.A."/>
            <person name="Stajich J.E."/>
            <person name="Spatafora J.W."/>
            <person name="Visel A."/>
            <person name="Grigoriev I.V."/>
        </authorList>
    </citation>
    <scope>NUCLEOTIDE SEQUENCE [LARGE SCALE GENOMIC DNA]</scope>
    <source>
        <strain evidence="1 2">NRRL 3301</strain>
    </source>
</reference>
<name>A0A1X2GFA7_9FUNG</name>
<evidence type="ECO:0000313" key="1">
    <source>
        <dbReference type="EMBL" id="ORX51886.1"/>
    </source>
</evidence>